<dbReference type="CDD" id="cd00829">
    <property type="entry name" value="SCP-x_thiolase"/>
    <property type="match status" value="1"/>
</dbReference>
<gene>
    <name evidence="2" type="ORF">DM813_21620</name>
</gene>
<comment type="caution">
    <text evidence="2">The sequence shown here is derived from an EMBL/GenBank/DDBJ whole genome shotgun (WGS) entry which is preliminary data.</text>
</comment>
<evidence type="ECO:0000313" key="3">
    <source>
        <dbReference type="Proteomes" id="UP000288983"/>
    </source>
</evidence>
<reference evidence="2 3" key="1">
    <citation type="submission" date="2018-06" db="EMBL/GenBank/DDBJ databases">
        <title>Bacteria isolated from soil of Wuhan.</title>
        <authorList>
            <person name="Wei X."/>
            <person name="Chunhua H."/>
        </authorList>
    </citation>
    <scope>NUCLEOTIDE SEQUENCE [LARGE SCALE GENOMIC DNA]</scope>
    <source>
        <strain evidence="3">xwS2</strain>
    </source>
</reference>
<feature type="domain" description="Thiolase C-terminal" evidence="1">
    <location>
        <begin position="237"/>
        <end position="353"/>
    </location>
</feature>
<dbReference type="PIRSF" id="PIRSF000429">
    <property type="entry name" value="Ac-CoA_Ac_transf"/>
    <property type="match status" value="1"/>
</dbReference>
<dbReference type="Proteomes" id="UP000288983">
    <property type="component" value="Unassembled WGS sequence"/>
</dbReference>
<dbReference type="OrthoDB" id="9785768at2"/>
<organism evidence="2 3">
    <name type="scientific">Pseudomonas alkylphenolica</name>
    <dbReference type="NCBI Taxonomy" id="237609"/>
    <lineage>
        <taxon>Bacteria</taxon>
        <taxon>Pseudomonadati</taxon>
        <taxon>Pseudomonadota</taxon>
        <taxon>Gammaproteobacteria</taxon>
        <taxon>Pseudomonadales</taxon>
        <taxon>Pseudomonadaceae</taxon>
        <taxon>Pseudomonas</taxon>
    </lineage>
</organism>
<dbReference type="Pfam" id="PF22691">
    <property type="entry name" value="Thiolase_C_1"/>
    <property type="match status" value="1"/>
</dbReference>
<proteinExistence type="predicted"/>
<dbReference type="EMBL" id="QJRG01000048">
    <property type="protein sequence ID" value="RWU18925.1"/>
    <property type="molecule type" value="Genomic_DNA"/>
</dbReference>
<evidence type="ECO:0000259" key="1">
    <source>
        <dbReference type="Pfam" id="PF22691"/>
    </source>
</evidence>
<dbReference type="SUPFAM" id="SSF53901">
    <property type="entry name" value="Thiolase-like"/>
    <property type="match status" value="1"/>
</dbReference>
<dbReference type="InterPro" id="IPR016039">
    <property type="entry name" value="Thiolase-like"/>
</dbReference>
<evidence type="ECO:0000313" key="2">
    <source>
        <dbReference type="EMBL" id="RWU18925.1"/>
    </source>
</evidence>
<dbReference type="AlphaFoldDB" id="A0A443ZJ06"/>
<dbReference type="PANTHER" id="PTHR42870">
    <property type="entry name" value="ACETYL-COA C-ACETYLTRANSFERASE"/>
    <property type="match status" value="1"/>
</dbReference>
<dbReference type="InterPro" id="IPR055140">
    <property type="entry name" value="Thiolase_C_2"/>
</dbReference>
<accession>A0A443ZJ06</accession>
<dbReference type="GO" id="GO:0003988">
    <property type="term" value="F:acetyl-CoA C-acyltransferase activity"/>
    <property type="evidence" value="ECO:0007669"/>
    <property type="project" value="UniProtKB-ARBA"/>
</dbReference>
<protein>
    <recommendedName>
        <fullName evidence="1">Thiolase C-terminal domain-containing protein</fullName>
    </recommendedName>
</protein>
<dbReference type="PANTHER" id="PTHR42870:SF1">
    <property type="entry name" value="NON-SPECIFIC LIPID-TRANSFER PROTEIN-LIKE 2"/>
    <property type="match status" value="1"/>
</dbReference>
<name>A0A443ZJ06_9PSED</name>
<sequence length="365" mass="38723">MQRCVNVIGVGMSPFRPARVYPDMDDLVAATVRQALADAGLPASSLTSIYAASDMPEGATLQRALDRCGMQGIALRHEFPEHTDNNQMLACAHQAILAGQAEAILVLGVQGQGLVLPAVEPMGVAARAYMARYQARCETFAMIAVKARQHAAYNPQAAFNQLMTLEQVLEAPMLAEPLTRPQWAWPTVGVAAVVLCSGEFASRHCQGPLVRILGQASVSPRQVVDVDLASPFADVGYDIHVAAARELYEQTGRGPEDIAVCELHDSSTLSELLLYEALGLCCEGSAEKFVEEGDNTYGGNLVVNPGGGLLSLGQAGAASALAQCVELVQQLRGSAGRRQVANARIALQHQAGSDGTVITTLYQRD</sequence>
<dbReference type="Gene3D" id="3.40.47.10">
    <property type="match status" value="2"/>
</dbReference>
<dbReference type="InterPro" id="IPR002155">
    <property type="entry name" value="Thiolase"/>
</dbReference>